<reference evidence="5 6" key="1">
    <citation type="submission" date="2020-04" db="EMBL/GenBank/DDBJ databases">
        <authorList>
            <person name="Klaysubun C."/>
            <person name="Duangmal K."/>
            <person name="Lipun K."/>
        </authorList>
    </citation>
    <scope>NUCLEOTIDE SEQUENCE [LARGE SCALE GENOMIC DNA]</scope>
    <source>
        <strain evidence="5 6">JCM 11839</strain>
    </source>
</reference>
<dbReference type="PRINTS" id="PR00793">
    <property type="entry name" value="PROAMNOPTASE"/>
</dbReference>
<dbReference type="Pfam" id="PF00561">
    <property type="entry name" value="Abhydrolase_1"/>
    <property type="match status" value="1"/>
</dbReference>
<organism evidence="5 6">
    <name type="scientific">Pseudonocardia xinjiangensis</name>
    <dbReference type="NCBI Taxonomy" id="75289"/>
    <lineage>
        <taxon>Bacteria</taxon>
        <taxon>Bacillati</taxon>
        <taxon>Actinomycetota</taxon>
        <taxon>Actinomycetes</taxon>
        <taxon>Pseudonocardiales</taxon>
        <taxon>Pseudonocardiaceae</taxon>
        <taxon>Pseudonocardia</taxon>
    </lineage>
</organism>
<dbReference type="Gene3D" id="3.40.50.1820">
    <property type="entry name" value="alpha/beta hydrolase"/>
    <property type="match status" value="1"/>
</dbReference>
<dbReference type="PANTHER" id="PTHR43433:SF5">
    <property type="entry name" value="AB HYDROLASE-1 DOMAIN-CONTAINING PROTEIN"/>
    <property type="match status" value="1"/>
</dbReference>
<protein>
    <submittedName>
        <fullName evidence="5">Alpha/beta hydrolase</fullName>
    </submittedName>
</protein>
<dbReference type="GO" id="GO:0016787">
    <property type="term" value="F:hydrolase activity"/>
    <property type="evidence" value="ECO:0007669"/>
    <property type="project" value="UniProtKB-KW"/>
</dbReference>
<feature type="region of interest" description="Disordered" evidence="3">
    <location>
        <begin position="402"/>
        <end position="422"/>
    </location>
</feature>
<evidence type="ECO:0000313" key="5">
    <source>
        <dbReference type="EMBL" id="NMH78363.1"/>
    </source>
</evidence>
<dbReference type="SUPFAM" id="SSF53474">
    <property type="entry name" value="alpha/beta-Hydrolases"/>
    <property type="match status" value="1"/>
</dbReference>
<evidence type="ECO:0000313" key="6">
    <source>
        <dbReference type="Proteomes" id="UP001296706"/>
    </source>
</evidence>
<evidence type="ECO:0000256" key="3">
    <source>
        <dbReference type="SAM" id="MobiDB-lite"/>
    </source>
</evidence>
<comment type="caution">
    <text evidence="5">The sequence shown here is derived from an EMBL/GenBank/DDBJ whole genome shotgun (WGS) entry which is preliminary data.</text>
</comment>
<proteinExistence type="inferred from homology"/>
<evidence type="ECO:0000259" key="4">
    <source>
        <dbReference type="Pfam" id="PF00561"/>
    </source>
</evidence>
<evidence type="ECO:0000256" key="2">
    <source>
        <dbReference type="ARBA" id="ARBA00022801"/>
    </source>
</evidence>
<dbReference type="Proteomes" id="UP001296706">
    <property type="component" value="Unassembled WGS sequence"/>
</dbReference>
<feature type="compositionally biased region" description="Low complexity" evidence="3">
    <location>
        <begin position="402"/>
        <end position="412"/>
    </location>
</feature>
<sequence>MGDERGRGRPVEQQVRAGAGGCVRRPAGNGEVDIAYLRPRPREGTPIVFLPGGPGLASALPYRALRRRAVKRGLDVIMMEHRGVGASRRDITGADLAIEAVTGEAAADDLAAVLDATGVERAVVYGSSYGTYLAQLFAVRHPGRVAGMVLDSPMLSAVDDVATVRAFRRDLLWKGPGRAAALFRELLDAEQVPVPEASHVVQVVYEFAGPEVLERLLAARLAGRALRTWRRVAELGAGEIEGPGTRFVMEPDLVAGITHGELGYGEAPDGLPLDPQELFSHHAADRPPFTGERVDLPAALPHFAWPTAVVSGERDLRTPRPIAERIVELVPGAVLVPLPDLGHSAMDTHQLAALNVAHVLAAGGLGRLPDLTPRIAALPRRGASGKLGPVIRAALALELALPGGRQGSPSSRGRGDRHRRGG</sequence>
<evidence type="ECO:0000256" key="1">
    <source>
        <dbReference type="ARBA" id="ARBA00010088"/>
    </source>
</evidence>
<feature type="domain" description="AB hydrolase-1" evidence="4">
    <location>
        <begin position="46"/>
        <end position="162"/>
    </location>
</feature>
<dbReference type="InterPro" id="IPR050471">
    <property type="entry name" value="AB_hydrolase"/>
</dbReference>
<comment type="similarity">
    <text evidence="1">Belongs to the peptidase S33 family.</text>
</comment>
<dbReference type="EMBL" id="JAAXKY010000042">
    <property type="protein sequence ID" value="NMH78363.1"/>
    <property type="molecule type" value="Genomic_DNA"/>
</dbReference>
<dbReference type="InterPro" id="IPR000073">
    <property type="entry name" value="AB_hydrolase_1"/>
</dbReference>
<dbReference type="RefSeq" id="WP_169396438.1">
    <property type="nucleotide sequence ID" value="NZ_BAAAJH010000047.1"/>
</dbReference>
<dbReference type="InterPro" id="IPR029058">
    <property type="entry name" value="AB_hydrolase_fold"/>
</dbReference>
<accession>A0ABX1RD94</accession>
<name>A0ABX1RD94_9PSEU</name>
<keyword evidence="6" id="KW-1185">Reference proteome</keyword>
<gene>
    <name evidence="5" type="ORF">HF577_14870</name>
</gene>
<dbReference type="InterPro" id="IPR002410">
    <property type="entry name" value="Peptidase_S33"/>
</dbReference>
<keyword evidence="2 5" id="KW-0378">Hydrolase</keyword>
<dbReference type="PANTHER" id="PTHR43433">
    <property type="entry name" value="HYDROLASE, ALPHA/BETA FOLD FAMILY PROTEIN"/>
    <property type="match status" value="1"/>
</dbReference>